<dbReference type="AlphaFoldDB" id="A0AAN1JLT3"/>
<dbReference type="GeneID" id="55535598"/>
<dbReference type="GO" id="GO:0006355">
    <property type="term" value="P:regulation of DNA-templated transcription"/>
    <property type="evidence" value="ECO:0007669"/>
    <property type="project" value="InterPro"/>
</dbReference>
<protein>
    <recommendedName>
        <fullName evidence="3">OmpR/PhoB-type domain-containing protein</fullName>
    </recommendedName>
</protein>
<dbReference type="EMBL" id="CP026108">
    <property type="protein sequence ID" value="AUT75663.1"/>
    <property type="molecule type" value="Genomic_DNA"/>
</dbReference>
<dbReference type="GO" id="GO:0000160">
    <property type="term" value="P:phosphorelay signal transduction system"/>
    <property type="evidence" value="ECO:0007669"/>
    <property type="project" value="InterPro"/>
</dbReference>
<dbReference type="InterPro" id="IPR016032">
    <property type="entry name" value="Sig_transdc_resp-reg_C-effctor"/>
</dbReference>
<dbReference type="InterPro" id="IPR036388">
    <property type="entry name" value="WH-like_DNA-bd_sf"/>
</dbReference>
<dbReference type="SUPFAM" id="SSF52540">
    <property type="entry name" value="P-loop containing nucleoside triphosphate hydrolases"/>
    <property type="match status" value="1"/>
</dbReference>
<accession>A0AAN1JLT3</accession>
<dbReference type="Pfam" id="PF25872">
    <property type="entry name" value="HTH_77"/>
    <property type="match status" value="1"/>
</dbReference>
<dbReference type="Pfam" id="PF00486">
    <property type="entry name" value="Trans_reg_C"/>
    <property type="match status" value="1"/>
</dbReference>
<proteinExistence type="predicted"/>
<organism evidence="4 5">
    <name type="scientific">Paraburkholderia hospita</name>
    <dbReference type="NCBI Taxonomy" id="169430"/>
    <lineage>
        <taxon>Bacteria</taxon>
        <taxon>Pseudomonadati</taxon>
        <taxon>Pseudomonadota</taxon>
        <taxon>Betaproteobacteria</taxon>
        <taxon>Burkholderiales</taxon>
        <taxon>Burkholderiaceae</taxon>
        <taxon>Paraburkholderia</taxon>
    </lineage>
</organism>
<evidence type="ECO:0000256" key="2">
    <source>
        <dbReference type="PROSITE-ProRule" id="PRU01091"/>
    </source>
</evidence>
<feature type="DNA-binding region" description="OmpR/PhoB-type" evidence="2">
    <location>
        <begin position="1"/>
        <end position="94"/>
    </location>
</feature>
<dbReference type="InterPro" id="IPR058852">
    <property type="entry name" value="HTH_77"/>
</dbReference>
<evidence type="ECO:0000313" key="5">
    <source>
        <dbReference type="Proteomes" id="UP000236649"/>
    </source>
</evidence>
<feature type="domain" description="OmpR/PhoB-type" evidence="3">
    <location>
        <begin position="1"/>
        <end position="94"/>
    </location>
</feature>
<evidence type="ECO:0000259" key="3">
    <source>
        <dbReference type="PROSITE" id="PS51755"/>
    </source>
</evidence>
<dbReference type="Gene3D" id="3.40.50.300">
    <property type="entry name" value="P-loop containing nucleotide triphosphate hydrolases"/>
    <property type="match status" value="1"/>
</dbReference>
<dbReference type="InterPro" id="IPR049945">
    <property type="entry name" value="AAA_22"/>
</dbReference>
<dbReference type="GO" id="GO:0016887">
    <property type="term" value="F:ATP hydrolysis activity"/>
    <property type="evidence" value="ECO:0007669"/>
    <property type="project" value="InterPro"/>
</dbReference>
<evidence type="ECO:0000256" key="1">
    <source>
        <dbReference type="ARBA" id="ARBA00023125"/>
    </source>
</evidence>
<dbReference type="KEGG" id="phs:C2L64_45770"/>
<name>A0AAN1JLT3_9BURK</name>
<gene>
    <name evidence="4" type="ORF">C2L64_45770</name>
</gene>
<dbReference type="Gene3D" id="1.10.10.10">
    <property type="entry name" value="Winged helix-like DNA-binding domain superfamily/Winged helix DNA-binding domain"/>
    <property type="match status" value="1"/>
</dbReference>
<dbReference type="PRINTS" id="PR00364">
    <property type="entry name" value="DISEASERSIST"/>
</dbReference>
<dbReference type="InterPro" id="IPR027417">
    <property type="entry name" value="P-loop_NTPase"/>
</dbReference>
<reference evidence="4 5" key="1">
    <citation type="submission" date="2018-01" db="EMBL/GenBank/DDBJ databases">
        <title>Species boundaries and ecological features among Paraburkholderia terrae DSMZ17804T, P. hospita DSMZ17164T and P. caribensis DSMZ13236T.</title>
        <authorList>
            <person name="Pratama A.A."/>
        </authorList>
    </citation>
    <scope>NUCLEOTIDE SEQUENCE [LARGE SCALE GENOMIC DNA]</scope>
    <source>
        <strain evidence="4 5">DSM 17164</strain>
    </source>
</reference>
<dbReference type="Pfam" id="PF13401">
    <property type="entry name" value="AAA_22"/>
    <property type="match status" value="1"/>
</dbReference>
<dbReference type="PANTHER" id="PTHR47691">
    <property type="entry name" value="REGULATOR-RELATED"/>
    <property type="match status" value="1"/>
</dbReference>
<dbReference type="PANTHER" id="PTHR47691:SF3">
    <property type="entry name" value="HTH-TYPE TRANSCRIPTIONAL REGULATOR RV0890C-RELATED"/>
    <property type="match status" value="1"/>
</dbReference>
<dbReference type="CDD" id="cd00383">
    <property type="entry name" value="trans_reg_C"/>
    <property type="match status" value="1"/>
</dbReference>
<dbReference type="InterPro" id="IPR001867">
    <property type="entry name" value="OmpR/PhoB-type_DNA-bd"/>
</dbReference>
<dbReference type="RefSeq" id="WP_103153975.1">
    <property type="nucleotide sequence ID" value="NZ_CP026108.1"/>
</dbReference>
<dbReference type="SMART" id="SM00862">
    <property type="entry name" value="Trans_reg_C"/>
    <property type="match status" value="1"/>
</dbReference>
<dbReference type="Proteomes" id="UP000236649">
    <property type="component" value="Chromosome 4"/>
</dbReference>
<dbReference type="GO" id="GO:0003677">
    <property type="term" value="F:DNA binding"/>
    <property type="evidence" value="ECO:0007669"/>
    <property type="project" value="UniProtKB-UniRule"/>
</dbReference>
<keyword evidence="1 2" id="KW-0238">DNA-binding</keyword>
<dbReference type="SUPFAM" id="SSF46894">
    <property type="entry name" value="C-terminal effector domain of the bipartite response regulators"/>
    <property type="match status" value="1"/>
</dbReference>
<dbReference type="PROSITE" id="PS51755">
    <property type="entry name" value="OMPR_PHOB"/>
    <property type="match status" value="1"/>
</dbReference>
<sequence length="509" mass="56055">MIRIGSLDVSIELREVLSDGQPVRLGSRAFDILALLVAADGKLVSRDEIMRHVWPATVVEENNLSVQINAIRRALGAERDRIRTESGRGYRLILGAHSHGQATQGREEGIAISHSLPVARQLLPPCVPILIGRDDALTDLTRLLRDSQCVTLVGPGGIGKTRLAIEVADTMQAEFRDGMFFVPFASVNDDQSALHALALATGTTLSTGATALEQFGRDWTGRQALIVLDNCEHVLDVASATAEILINAGGGMRVLATSREPLRVPDEITYLVSPLALPAEGDENTAGSHSAAVQFFMARARELGEDLPSDKESIHLIGEVCRRLDGVPLALDLAAARASVFGIGWLAANLHDRFRILTGGRRTAPPRHQTFEANLDWSFQLLDKVERKVLRWLGMFVNGFTINTVCLFLARAGFTRLQALDAVSGLVSKSLLTLEQDGPAHRYRLLETTRAYALQRLDDNGERVNMACMHAALFRVLFDRTQDDWSEEPTVERLSEFRREHRNLRVTLD</sequence>
<evidence type="ECO:0000313" key="4">
    <source>
        <dbReference type="EMBL" id="AUT75663.1"/>
    </source>
</evidence>